<feature type="compositionally biased region" description="Acidic residues" evidence="16">
    <location>
        <begin position="741"/>
        <end position="750"/>
    </location>
</feature>
<evidence type="ECO:0000256" key="8">
    <source>
        <dbReference type="ARBA" id="ARBA00022786"/>
    </source>
</evidence>
<keyword evidence="8 14" id="KW-0833">Ubl conjugation pathway</keyword>
<feature type="coiled-coil region" evidence="15">
    <location>
        <begin position="364"/>
        <end position="391"/>
    </location>
</feature>
<evidence type="ECO:0000256" key="14">
    <source>
        <dbReference type="RuleBase" id="RU365038"/>
    </source>
</evidence>
<evidence type="ECO:0000256" key="16">
    <source>
        <dbReference type="SAM" id="MobiDB-lite"/>
    </source>
</evidence>
<dbReference type="Proteomes" id="UP001150062">
    <property type="component" value="Unassembled WGS sequence"/>
</dbReference>
<dbReference type="EMBL" id="JAOAOG010000213">
    <property type="protein sequence ID" value="KAJ6240044.1"/>
    <property type="molecule type" value="Genomic_DNA"/>
</dbReference>
<dbReference type="Gene3D" id="3.30.40.10">
    <property type="entry name" value="Zinc/RING finger domain, C3HC4 (zinc finger)"/>
    <property type="match status" value="1"/>
</dbReference>
<dbReference type="EC" id="2.3.2.27" evidence="14"/>
<feature type="compositionally biased region" description="Basic and acidic residues" evidence="16">
    <location>
        <begin position="724"/>
        <end position="740"/>
    </location>
</feature>
<dbReference type="InterPro" id="IPR013083">
    <property type="entry name" value="Znf_RING/FYVE/PHD"/>
</dbReference>
<feature type="region of interest" description="Disordered" evidence="16">
    <location>
        <begin position="464"/>
        <end position="496"/>
    </location>
</feature>
<dbReference type="SMART" id="SM00184">
    <property type="entry name" value="RING"/>
    <property type="match status" value="1"/>
</dbReference>
<dbReference type="InterPro" id="IPR013956">
    <property type="entry name" value="E3_ubiquit_lig_Bre1"/>
</dbReference>
<dbReference type="PANTHER" id="PTHR23163">
    <property type="entry name" value="RING FINGER PROTEIN-RELATED"/>
    <property type="match status" value="1"/>
</dbReference>
<dbReference type="PROSITE" id="PS00518">
    <property type="entry name" value="ZF_RING_1"/>
    <property type="match status" value="1"/>
</dbReference>
<organism evidence="18 19">
    <name type="scientific">Anaeramoeba flamelloides</name>
    <dbReference type="NCBI Taxonomy" id="1746091"/>
    <lineage>
        <taxon>Eukaryota</taxon>
        <taxon>Metamonada</taxon>
        <taxon>Anaeramoebidae</taxon>
        <taxon>Anaeramoeba</taxon>
    </lineage>
</organism>
<evidence type="ECO:0000256" key="2">
    <source>
        <dbReference type="ARBA" id="ARBA00004123"/>
    </source>
</evidence>
<protein>
    <recommendedName>
        <fullName evidence="14">E3 ubiquitin protein ligase</fullName>
        <ecNumber evidence="14">2.3.2.27</ecNumber>
    </recommendedName>
</protein>
<comment type="pathway">
    <text evidence="3 14">Protein modification; protein ubiquitination.</text>
</comment>
<feature type="compositionally biased region" description="Basic and acidic residues" evidence="16">
    <location>
        <begin position="127"/>
        <end position="145"/>
    </location>
</feature>
<evidence type="ECO:0000256" key="13">
    <source>
        <dbReference type="PROSITE-ProRule" id="PRU00175"/>
    </source>
</evidence>
<proteinExistence type="inferred from homology"/>
<evidence type="ECO:0000256" key="3">
    <source>
        <dbReference type="ARBA" id="ARBA00004906"/>
    </source>
</evidence>
<comment type="caution">
    <text evidence="18">The sequence shown here is derived from an EMBL/GenBank/DDBJ whole genome shotgun (WGS) entry which is preliminary data.</text>
</comment>
<comment type="similarity">
    <text evidence="4 14">Belongs to the BRE1 family.</text>
</comment>
<dbReference type="SUPFAM" id="SSF57850">
    <property type="entry name" value="RING/U-box"/>
    <property type="match status" value="1"/>
</dbReference>
<evidence type="ECO:0000256" key="6">
    <source>
        <dbReference type="ARBA" id="ARBA00022723"/>
    </source>
</evidence>
<feature type="coiled-coil region" evidence="15">
    <location>
        <begin position="13"/>
        <end position="54"/>
    </location>
</feature>
<evidence type="ECO:0000256" key="5">
    <source>
        <dbReference type="ARBA" id="ARBA00022679"/>
    </source>
</evidence>
<gene>
    <name evidence="18" type="ORF">M0813_24384</name>
</gene>
<dbReference type="InterPro" id="IPR017907">
    <property type="entry name" value="Znf_RING_CS"/>
</dbReference>
<keyword evidence="10 14" id="KW-0156">Chromatin regulator</keyword>
<evidence type="ECO:0000256" key="4">
    <source>
        <dbReference type="ARBA" id="ARBA00005555"/>
    </source>
</evidence>
<evidence type="ECO:0000313" key="18">
    <source>
        <dbReference type="EMBL" id="KAJ6240044.1"/>
    </source>
</evidence>
<feature type="region of interest" description="Disordered" evidence="16">
    <location>
        <begin position="724"/>
        <end position="750"/>
    </location>
</feature>
<dbReference type="PROSITE" id="PS50089">
    <property type="entry name" value="ZF_RING_2"/>
    <property type="match status" value="1"/>
</dbReference>
<sequence>MIEEEINLENFDYETSIKQYKQQQEEINELNHEIEELNDQQRNYINKFEFVDKEWKQLKNELIYQLQKVSLRPVNISPIKTDFLSSILGDPQEVENVTNLHFGELKSQICELFNELVTEVDDQEQTNTKKTENVMDVEKEEEHKGRSPKQNETQITKEELKESINMIKKEIESFDEESKLVEIQKEDFKNQKKKYEKEIKNFEVDLDQKINENGILSAKLLTKKEQFGSIKKEADVKKKTVKALKEQKTIKKEDQTQQKEQKEQTQFLELELSKLKRELEEQELINKELLKKIEKEIKEKNALRYKCEEIENELEFLPEEKLSKVRFYSELQMKAALSQKEIINQRQNIVRLGETVNESFLNYYEQKKQLDEETQKEKSSLEKELSNLIERWFNAKSEYDQLRYRFNLENGSDYSANCFEEIREMIRVKNEECNVYKSENTYLSERIKELQNWLNENSSDYISINNGKYQNDNVSDDDDERKKERGKGTGKEKEKEKRKLYIPRKEKLLKQEYFTIQNLEEFLELLNSEILDRETEISKQKDLINSLIKNIENIGKSCAETGELKNIFTKKINEKDDAIIKHVSDQNELNISKQKLDQENEQLKLKISEITNKFTESVTRLNQLNIKINELETHNKKLYEESLQITTTLERERQESNDLFQNIKILESHLDQAKLSHQYLTQKVNSITSNINDEKMKNDQMIEEIKQLAKKEIEIKKLKELKQKQQQDKLQKRKDDYDEQKNDDDNDENEEQKLLNYQKMVKCFICDRNLKSVILKNCHHTFCNDCINERLRLRLRSCPLCSTKFTKEDIKPFFLNSEHKY</sequence>
<evidence type="ECO:0000256" key="10">
    <source>
        <dbReference type="ARBA" id="ARBA00022853"/>
    </source>
</evidence>
<comment type="catalytic activity">
    <reaction evidence="1 14">
        <text>S-ubiquitinyl-[E2 ubiquitin-conjugating enzyme]-L-cysteine + [acceptor protein]-L-lysine = [E2 ubiquitin-conjugating enzyme]-L-cysteine + N(6)-ubiquitinyl-[acceptor protein]-L-lysine.</text>
        <dbReference type="EC" id="2.3.2.27"/>
    </reaction>
</comment>
<reference evidence="18" key="1">
    <citation type="submission" date="2022-08" db="EMBL/GenBank/DDBJ databases">
        <title>Novel sulfate-reducing endosymbionts in the free-living metamonad Anaeramoeba.</title>
        <authorList>
            <person name="Jerlstrom-Hultqvist J."/>
            <person name="Cepicka I."/>
            <person name="Gallot-Lavallee L."/>
            <person name="Salas-Leiva D."/>
            <person name="Curtis B.A."/>
            <person name="Zahonova K."/>
            <person name="Pipaliya S."/>
            <person name="Dacks J."/>
            <person name="Roger A.J."/>
        </authorList>
    </citation>
    <scope>NUCLEOTIDE SEQUENCE</scope>
    <source>
        <strain evidence="18">Schooner1</strain>
    </source>
</reference>
<keyword evidence="5 14" id="KW-0808">Transferase</keyword>
<name>A0ABQ8Y8H6_9EUKA</name>
<evidence type="ECO:0000256" key="11">
    <source>
        <dbReference type="ARBA" id="ARBA00023054"/>
    </source>
</evidence>
<dbReference type="Pfam" id="PF13920">
    <property type="entry name" value="zf-C3HC4_3"/>
    <property type="match status" value="1"/>
</dbReference>
<dbReference type="InterPro" id="IPR001841">
    <property type="entry name" value="Znf_RING"/>
</dbReference>
<evidence type="ECO:0000256" key="7">
    <source>
        <dbReference type="ARBA" id="ARBA00022771"/>
    </source>
</evidence>
<evidence type="ECO:0000256" key="9">
    <source>
        <dbReference type="ARBA" id="ARBA00022833"/>
    </source>
</evidence>
<feature type="region of interest" description="Disordered" evidence="16">
    <location>
        <begin position="123"/>
        <end position="153"/>
    </location>
</feature>
<keyword evidence="12 14" id="KW-0539">Nucleus</keyword>
<evidence type="ECO:0000256" key="1">
    <source>
        <dbReference type="ARBA" id="ARBA00000900"/>
    </source>
</evidence>
<keyword evidence="9 14" id="KW-0862">Zinc</keyword>
<keyword evidence="6 14" id="KW-0479">Metal-binding</keyword>
<feature type="compositionally biased region" description="Basic and acidic residues" evidence="16">
    <location>
        <begin position="480"/>
        <end position="496"/>
    </location>
</feature>
<keyword evidence="11 14" id="KW-0175">Coiled coil</keyword>
<evidence type="ECO:0000256" key="15">
    <source>
        <dbReference type="SAM" id="Coils"/>
    </source>
</evidence>
<evidence type="ECO:0000313" key="19">
    <source>
        <dbReference type="Proteomes" id="UP001150062"/>
    </source>
</evidence>
<keyword evidence="7 13" id="KW-0863">Zinc-finger</keyword>
<feature type="compositionally biased region" description="Polar residues" evidence="16">
    <location>
        <begin position="464"/>
        <end position="473"/>
    </location>
</feature>
<comment type="subcellular location">
    <subcellularLocation>
        <location evidence="2 14">Nucleus</location>
    </subcellularLocation>
</comment>
<evidence type="ECO:0000259" key="17">
    <source>
        <dbReference type="PROSITE" id="PS50089"/>
    </source>
</evidence>
<accession>A0ABQ8Y8H6</accession>
<feature type="domain" description="RING-type" evidence="17">
    <location>
        <begin position="763"/>
        <end position="802"/>
    </location>
</feature>
<evidence type="ECO:0000256" key="12">
    <source>
        <dbReference type="ARBA" id="ARBA00023242"/>
    </source>
</evidence>
<dbReference type="PANTHER" id="PTHR23163:SF0">
    <property type="entry name" value="E3 UBIQUITIN-PROTEIN LIGASE BRE1"/>
    <property type="match status" value="1"/>
</dbReference>
<feature type="coiled-coil region" evidence="15">
    <location>
        <begin position="245"/>
        <end position="313"/>
    </location>
</feature>
<keyword evidence="19" id="KW-1185">Reference proteome</keyword>